<dbReference type="UniPathway" id="UPA00253"/>
<dbReference type="GO" id="GO:0008795">
    <property type="term" value="F:NAD+ synthase activity"/>
    <property type="evidence" value="ECO:0007669"/>
    <property type="project" value="UniProtKB-EC"/>
</dbReference>
<comment type="caution">
    <text evidence="9">The sequence shown here is derived from an EMBL/GenBank/DDBJ whole genome shotgun (WGS) entry which is preliminary data.</text>
</comment>
<dbReference type="SUPFAM" id="SSF52402">
    <property type="entry name" value="Adenine nucleotide alpha hydrolases-like"/>
    <property type="match status" value="1"/>
</dbReference>
<comment type="catalytic activity">
    <reaction evidence="7">
        <text>deamido-NAD(+) + NH4(+) + ATP = AMP + diphosphate + NAD(+) + H(+)</text>
        <dbReference type="Rhea" id="RHEA:21188"/>
        <dbReference type="ChEBI" id="CHEBI:15378"/>
        <dbReference type="ChEBI" id="CHEBI:28938"/>
        <dbReference type="ChEBI" id="CHEBI:30616"/>
        <dbReference type="ChEBI" id="CHEBI:33019"/>
        <dbReference type="ChEBI" id="CHEBI:57540"/>
        <dbReference type="ChEBI" id="CHEBI:58437"/>
        <dbReference type="ChEBI" id="CHEBI:456215"/>
        <dbReference type="EC" id="6.3.1.5"/>
    </reaction>
</comment>
<dbReference type="Proteomes" id="UP000319776">
    <property type="component" value="Unassembled WGS sequence"/>
</dbReference>
<proteinExistence type="inferred from homology"/>
<reference evidence="9 10" key="1">
    <citation type="submission" date="2019-06" db="EMBL/GenBank/DDBJ databases">
        <title>Mycoplasma falconis type strain whole genome sequence.</title>
        <authorList>
            <person name="Spergser J."/>
        </authorList>
    </citation>
    <scope>NUCLEOTIDE SEQUENCE [LARGE SCALE GENOMIC DNA]</scope>
    <source>
        <strain evidence="9 10">ATCC 51372</strain>
    </source>
</reference>
<dbReference type="InterPro" id="IPR014729">
    <property type="entry name" value="Rossmann-like_a/b/a_fold"/>
</dbReference>
<keyword evidence="4 6" id="KW-0067">ATP-binding</keyword>
<dbReference type="Pfam" id="PF02540">
    <property type="entry name" value="NAD_synthase"/>
    <property type="match status" value="1"/>
</dbReference>
<name>A0A501XAN4_9BACT</name>
<evidence type="ECO:0000256" key="7">
    <source>
        <dbReference type="RuleBase" id="RU003812"/>
    </source>
</evidence>
<dbReference type="AlphaFoldDB" id="A0A501XAN4"/>
<sequence length="255" mass="29579">MNNNDFKKTILTNKELKIYQILIKKIRNWLRQKVNSAKANGIALGISGGIDSATLAKICDEEFQEKAHFYYFKTKQDTYTEDHINQLQKVLKNKIEIIDLTNEYKLIINNLKLEKRIAKINTKSRLFMTSIYALSQDKNCLVLGTDNYDEFYLGYFTKYGDGGCDLLPFANIKKSDVYAMANILNIPKSIIDKKPSANLEEEQYDEDELGFSYDQFEKWLIDKNSVSKEVQSKIEKAHKLTDHKRDRIPVGPKLK</sequence>
<dbReference type="GO" id="GO:0005524">
    <property type="term" value="F:ATP binding"/>
    <property type="evidence" value="ECO:0007669"/>
    <property type="project" value="UniProtKB-KW"/>
</dbReference>
<dbReference type="GO" id="GO:0005737">
    <property type="term" value="C:cytoplasm"/>
    <property type="evidence" value="ECO:0007669"/>
    <property type="project" value="InterPro"/>
</dbReference>
<evidence type="ECO:0000256" key="3">
    <source>
        <dbReference type="ARBA" id="ARBA00022741"/>
    </source>
</evidence>
<evidence type="ECO:0000256" key="2">
    <source>
        <dbReference type="ARBA" id="ARBA00022598"/>
    </source>
</evidence>
<feature type="domain" description="NAD/GMP synthase" evidence="8">
    <location>
        <begin position="23"/>
        <end position="245"/>
    </location>
</feature>
<evidence type="ECO:0000256" key="4">
    <source>
        <dbReference type="ARBA" id="ARBA00022840"/>
    </source>
</evidence>
<dbReference type="OrthoDB" id="9803818at2"/>
<comment type="pathway">
    <text evidence="1">Cofactor biosynthesis; NAD(+) biosynthesis.</text>
</comment>
<dbReference type="CDD" id="cd00553">
    <property type="entry name" value="NAD_synthase"/>
    <property type="match status" value="1"/>
</dbReference>
<dbReference type="GO" id="GO:0009435">
    <property type="term" value="P:NAD+ biosynthetic process"/>
    <property type="evidence" value="ECO:0007669"/>
    <property type="project" value="UniProtKB-UniPathway"/>
</dbReference>
<dbReference type="NCBIfam" id="TIGR00552">
    <property type="entry name" value="nadE"/>
    <property type="match status" value="1"/>
</dbReference>
<evidence type="ECO:0000256" key="1">
    <source>
        <dbReference type="ARBA" id="ARBA00004790"/>
    </source>
</evidence>
<evidence type="ECO:0000259" key="8">
    <source>
        <dbReference type="Pfam" id="PF02540"/>
    </source>
</evidence>
<dbReference type="PANTHER" id="PTHR23090:SF9">
    <property type="entry name" value="GLUTAMINE-DEPENDENT NAD(+) SYNTHETASE"/>
    <property type="match status" value="1"/>
</dbReference>
<dbReference type="InterPro" id="IPR022310">
    <property type="entry name" value="NAD/GMP_synthase"/>
</dbReference>
<dbReference type="Gene3D" id="3.40.50.620">
    <property type="entry name" value="HUPs"/>
    <property type="match status" value="1"/>
</dbReference>
<dbReference type="EMBL" id="VFSS01000004">
    <property type="protein sequence ID" value="TPE57427.1"/>
    <property type="molecule type" value="Genomic_DNA"/>
</dbReference>
<dbReference type="EC" id="6.3.1.5" evidence="7"/>
<keyword evidence="5 6" id="KW-0520">NAD</keyword>
<keyword evidence="3 6" id="KW-0547">Nucleotide-binding</keyword>
<dbReference type="PANTHER" id="PTHR23090">
    <property type="entry name" value="NH 3 /GLUTAMINE-DEPENDENT NAD + SYNTHETASE"/>
    <property type="match status" value="1"/>
</dbReference>
<dbReference type="RefSeq" id="WP_140781259.1">
    <property type="nucleotide sequence ID" value="NZ_VFSS01000004.1"/>
</dbReference>
<organism evidence="9 10">
    <name type="scientific">[Mycoplasma] falconis</name>
    <dbReference type="NCBI Taxonomy" id="92403"/>
    <lineage>
        <taxon>Bacteria</taxon>
        <taxon>Bacillati</taxon>
        <taxon>Mycoplasmatota</taxon>
        <taxon>Mycoplasmoidales</taxon>
        <taxon>Metamycoplasmataceae</taxon>
        <taxon>Metamycoplasma</taxon>
    </lineage>
</organism>
<comment type="similarity">
    <text evidence="6">Belongs to the NAD synthetase family.</text>
</comment>
<dbReference type="InterPro" id="IPR003694">
    <property type="entry name" value="NAD_synthase"/>
</dbReference>
<accession>A0A501XAN4</accession>
<keyword evidence="10" id="KW-1185">Reference proteome</keyword>
<dbReference type="GO" id="GO:0004359">
    <property type="term" value="F:glutaminase activity"/>
    <property type="evidence" value="ECO:0007669"/>
    <property type="project" value="InterPro"/>
</dbReference>
<evidence type="ECO:0000313" key="10">
    <source>
        <dbReference type="Proteomes" id="UP000319776"/>
    </source>
</evidence>
<dbReference type="GO" id="GO:0003952">
    <property type="term" value="F:NAD+ synthase (glutamine-hydrolyzing) activity"/>
    <property type="evidence" value="ECO:0007669"/>
    <property type="project" value="InterPro"/>
</dbReference>
<evidence type="ECO:0000256" key="5">
    <source>
        <dbReference type="ARBA" id="ARBA00023027"/>
    </source>
</evidence>
<evidence type="ECO:0000256" key="6">
    <source>
        <dbReference type="RuleBase" id="RU003811"/>
    </source>
</evidence>
<keyword evidence="2 6" id="KW-0436">Ligase</keyword>
<evidence type="ECO:0000313" key="9">
    <source>
        <dbReference type="EMBL" id="TPE57427.1"/>
    </source>
</evidence>
<gene>
    <name evidence="9" type="primary">nadE</name>
    <name evidence="9" type="ORF">FJO69_01595</name>
</gene>
<protein>
    <recommendedName>
        <fullName evidence="7">NH(3)-dependent NAD(+) synthetase</fullName>
        <ecNumber evidence="7">6.3.1.5</ecNumber>
    </recommendedName>
</protein>